<evidence type="ECO:0000313" key="2">
    <source>
        <dbReference type="Proteomes" id="UP001152604"/>
    </source>
</evidence>
<organism evidence="1 2">
    <name type="scientific">Mesorhizobium ventifaucium</name>
    <dbReference type="NCBI Taxonomy" id="666020"/>
    <lineage>
        <taxon>Bacteria</taxon>
        <taxon>Pseudomonadati</taxon>
        <taxon>Pseudomonadota</taxon>
        <taxon>Alphaproteobacteria</taxon>
        <taxon>Hyphomicrobiales</taxon>
        <taxon>Phyllobacteriaceae</taxon>
        <taxon>Mesorhizobium</taxon>
    </lineage>
</organism>
<name>A0ABM9DHA0_9HYPH</name>
<evidence type="ECO:0000313" key="1">
    <source>
        <dbReference type="EMBL" id="CAH2395624.1"/>
    </source>
</evidence>
<keyword evidence="2" id="KW-1185">Reference proteome</keyword>
<sequence>MPIYRKAKEAGVFGASEVATLGRVFDRLKRDGDSEHLREALASRILANYTAGITDEDELVSASKLPLGR</sequence>
<dbReference type="Proteomes" id="UP001152604">
    <property type="component" value="Unassembled WGS sequence"/>
</dbReference>
<protein>
    <submittedName>
        <fullName evidence="1">Uncharacterized protein</fullName>
    </submittedName>
</protein>
<gene>
    <name evidence="1" type="ORF">MES4922_130050</name>
</gene>
<accession>A0ABM9DHA0</accession>
<proteinExistence type="predicted"/>
<comment type="caution">
    <text evidence="1">The sequence shown here is derived from an EMBL/GenBank/DDBJ whole genome shotgun (WGS) entry which is preliminary data.</text>
</comment>
<dbReference type="EMBL" id="CAKXZS010000005">
    <property type="protein sequence ID" value="CAH2395624.1"/>
    <property type="molecule type" value="Genomic_DNA"/>
</dbReference>
<reference evidence="1" key="1">
    <citation type="submission" date="2022-03" db="EMBL/GenBank/DDBJ databases">
        <authorList>
            <person name="Brunel B."/>
        </authorList>
    </citation>
    <scope>NUCLEOTIDE SEQUENCE</scope>
    <source>
        <strain evidence="1">STM4922sample</strain>
    </source>
</reference>